<dbReference type="GO" id="GO:0004305">
    <property type="term" value="F:ethanolamine kinase activity"/>
    <property type="evidence" value="ECO:0007669"/>
    <property type="project" value="UniProtKB-EC"/>
</dbReference>
<dbReference type="InterPro" id="IPR011009">
    <property type="entry name" value="Kinase-like_dom_sf"/>
</dbReference>
<proteinExistence type="inferred from homology"/>
<evidence type="ECO:0000313" key="5">
    <source>
        <dbReference type="Proteomes" id="UP001567538"/>
    </source>
</evidence>
<gene>
    <name evidence="4" type="ORF">AAHA92_25646</name>
</gene>
<sequence length="368" mass="42495">MGATEKIWNATEVAETHSSEIPSSSRTIDHSLSLPAMKPRIVELFKDLFKQWSNLDESDFSLETVSGGITNLLLKVSVRENDGSAVIRLYGPNTEYVIDRQRELQAIPHLSTAGFGAKLLGVFGNGMVQSFIDARTLTPSDMRKPKLVAEIAKQLRKFHEVEIPGSREPQLWNDISKFFSRASALKFDDSEKQKKYEMVSFEEINKEINGLKAMADRFNAPVVYCHNDLLSGNLMLNENEGKLYFIDFEYGSYSYRGFDLGNHFNEYAGYDCDYNLYPSQDEQFNFFRHYLKPDTPHEVSEEALDALYAETNIYMLASHLYWAIWALIQAKMSPIDFDYLSYFFLRYNEYTKQKEKCFSLAQSYFQSR</sequence>
<comment type="similarity">
    <text evidence="2">Belongs to the choline/ethanolamine kinase family.</text>
</comment>
<dbReference type="SUPFAM" id="SSF56112">
    <property type="entry name" value="Protein kinase-like (PK-like)"/>
    <property type="match status" value="1"/>
</dbReference>
<comment type="pathway">
    <text evidence="1">Phospholipid metabolism; phosphatidylethanolamine biosynthesis; phosphatidylethanolamine from ethanolamine: step 1/3.</text>
</comment>
<evidence type="ECO:0000313" key="4">
    <source>
        <dbReference type="EMBL" id="KAL1541422.1"/>
    </source>
</evidence>
<dbReference type="PANTHER" id="PTHR22603:SF66">
    <property type="entry name" value="ETHANOLAMINE KINASE"/>
    <property type="match status" value="1"/>
</dbReference>
<keyword evidence="4" id="KW-0808">Transferase</keyword>
<evidence type="ECO:0000256" key="3">
    <source>
        <dbReference type="ARBA" id="ARBA00038874"/>
    </source>
</evidence>
<dbReference type="Gene3D" id="3.90.1200.10">
    <property type="match status" value="1"/>
</dbReference>
<reference evidence="4 5" key="1">
    <citation type="submission" date="2024-06" db="EMBL/GenBank/DDBJ databases">
        <title>A chromosome level genome sequence of Diviner's sage (Salvia divinorum).</title>
        <authorList>
            <person name="Ford S.A."/>
            <person name="Ro D.-K."/>
            <person name="Ness R.W."/>
            <person name="Phillips M.A."/>
        </authorList>
    </citation>
    <scope>NUCLEOTIDE SEQUENCE [LARGE SCALE GENOMIC DNA]</scope>
    <source>
        <strain evidence="4">SAF-2024a</strain>
        <tissue evidence="4">Leaf</tissue>
    </source>
</reference>
<accession>A0ABD1GBF5</accession>
<comment type="caution">
    <text evidence="4">The sequence shown here is derived from an EMBL/GenBank/DDBJ whole genome shotgun (WGS) entry which is preliminary data.</text>
</comment>
<dbReference type="PANTHER" id="PTHR22603">
    <property type="entry name" value="CHOLINE/ETHANOALAMINE KINASE"/>
    <property type="match status" value="1"/>
</dbReference>
<keyword evidence="5" id="KW-1185">Reference proteome</keyword>
<dbReference type="CDD" id="cd05157">
    <property type="entry name" value="ETNK_euk"/>
    <property type="match status" value="1"/>
</dbReference>
<name>A0ABD1GBF5_SALDI</name>
<dbReference type="Proteomes" id="UP001567538">
    <property type="component" value="Unassembled WGS sequence"/>
</dbReference>
<dbReference type="EC" id="2.7.1.82" evidence="3"/>
<dbReference type="EMBL" id="JBEAFC010000009">
    <property type="protein sequence ID" value="KAL1541422.1"/>
    <property type="molecule type" value="Genomic_DNA"/>
</dbReference>
<dbReference type="AlphaFoldDB" id="A0ABD1GBF5"/>
<evidence type="ECO:0000256" key="1">
    <source>
        <dbReference type="ARBA" id="ARBA00037883"/>
    </source>
</evidence>
<organism evidence="4 5">
    <name type="scientific">Salvia divinorum</name>
    <name type="common">Maria pastora</name>
    <name type="synonym">Diviner's sage</name>
    <dbReference type="NCBI Taxonomy" id="28513"/>
    <lineage>
        <taxon>Eukaryota</taxon>
        <taxon>Viridiplantae</taxon>
        <taxon>Streptophyta</taxon>
        <taxon>Embryophyta</taxon>
        <taxon>Tracheophyta</taxon>
        <taxon>Spermatophyta</taxon>
        <taxon>Magnoliopsida</taxon>
        <taxon>eudicotyledons</taxon>
        <taxon>Gunneridae</taxon>
        <taxon>Pentapetalae</taxon>
        <taxon>asterids</taxon>
        <taxon>lamiids</taxon>
        <taxon>Lamiales</taxon>
        <taxon>Lamiaceae</taxon>
        <taxon>Nepetoideae</taxon>
        <taxon>Mentheae</taxon>
        <taxon>Salviinae</taxon>
        <taxon>Salvia</taxon>
        <taxon>Salvia subgen. Calosphace</taxon>
    </lineage>
</organism>
<dbReference type="Pfam" id="PF01633">
    <property type="entry name" value="Choline_kinase"/>
    <property type="match status" value="1"/>
</dbReference>
<protein>
    <recommendedName>
        <fullName evidence="3">ethanolamine kinase</fullName>
        <ecNumber evidence="3">2.7.1.82</ecNumber>
    </recommendedName>
</protein>
<dbReference type="Gene3D" id="3.30.200.20">
    <property type="entry name" value="Phosphorylase Kinase, domain 1"/>
    <property type="match status" value="1"/>
</dbReference>
<keyword evidence="4" id="KW-0418">Kinase</keyword>
<evidence type="ECO:0000256" key="2">
    <source>
        <dbReference type="ARBA" id="ARBA00038211"/>
    </source>
</evidence>